<accession>A0A1R2AS25</accession>
<evidence type="ECO:0000259" key="2">
    <source>
        <dbReference type="PROSITE" id="PS51293"/>
    </source>
</evidence>
<dbReference type="EMBL" id="MPUH01001519">
    <property type="protein sequence ID" value="OMJ67317.1"/>
    <property type="molecule type" value="Genomic_DNA"/>
</dbReference>
<reference evidence="4 5" key="1">
    <citation type="submission" date="2016-11" db="EMBL/GenBank/DDBJ databases">
        <title>The macronuclear genome of Stentor coeruleus: a giant cell with tiny introns.</title>
        <authorList>
            <person name="Slabodnick M."/>
            <person name="Ruby J.G."/>
            <person name="Reiff S.B."/>
            <person name="Swart E.C."/>
            <person name="Gosai S."/>
            <person name="Prabakaran S."/>
            <person name="Witkowska E."/>
            <person name="Larue G.E."/>
            <person name="Fisher S."/>
            <person name="Freeman R.M."/>
            <person name="Gunawardena J."/>
            <person name="Chu W."/>
            <person name="Stover N.A."/>
            <person name="Gregory B.D."/>
            <person name="Nowacki M."/>
            <person name="Derisi J."/>
            <person name="Roy S.W."/>
            <person name="Marshall W.F."/>
            <person name="Sood P."/>
        </authorList>
    </citation>
    <scope>NUCLEOTIDE SEQUENCE [LARGE SCALE GENOMIC DNA]</scope>
    <source>
        <strain evidence="4">WM001</strain>
    </source>
</reference>
<dbReference type="PROSITE" id="PS51293">
    <property type="entry name" value="SANT"/>
    <property type="match status" value="1"/>
</dbReference>
<dbReference type="Gene3D" id="1.20.58.1880">
    <property type="match status" value="1"/>
</dbReference>
<dbReference type="Proteomes" id="UP000187209">
    <property type="component" value="Unassembled WGS sequence"/>
</dbReference>
<dbReference type="PANTHER" id="PTHR13992:SF39">
    <property type="entry name" value="SMRTER, ISOFORM G"/>
    <property type="match status" value="1"/>
</dbReference>
<dbReference type="GO" id="GO:0006357">
    <property type="term" value="P:regulation of transcription by RNA polymerase II"/>
    <property type="evidence" value="ECO:0007669"/>
    <property type="project" value="TreeGrafter"/>
</dbReference>
<dbReference type="Gene3D" id="1.10.10.60">
    <property type="entry name" value="Homeodomain-like"/>
    <property type="match status" value="1"/>
</dbReference>
<sequence>MSLSKIRELLSSHEKPIVIYNLQGYQTEKSFPTDLEHSFGIKDDKSVPINRFEEEYRSKFLQIRSDGMEKLRIKQKNMNEMKYKTESAVKNWIQKIEIIEESTKGCLWVIKDNQPACISGSEAERDDMYIMPRFLTDPERFNKGYVSINPLQNYSLYHTYRKVNDSLKEHLTYKKSQVWEMSDISTFLTYFFRMPKKFEDIKKYLPEKSIKELIQLFYLLKYQFKLKKCLRIQARRKREETIKDHTKKIIEVLKKKFPDQEFLSQQDLTSLISKKKITSSDIYYDKYGKDTSKIQQVMKDFQDYSRYKETAFGGEKMTDEGPFNADDNSKKGTSQWTYEEKMLFIKLFKQYGRNWNEIATAIGTKSPSQVRNFFQNYKKKLNLDSISEGIDEKTILAAAGITKK</sequence>
<dbReference type="SMART" id="SM00717">
    <property type="entry name" value="SANT"/>
    <property type="match status" value="2"/>
</dbReference>
<comment type="caution">
    <text evidence="4">The sequence shown here is derived from an EMBL/GenBank/DDBJ whole genome shotgun (WGS) entry which is preliminary data.</text>
</comment>
<dbReference type="InterPro" id="IPR017930">
    <property type="entry name" value="Myb_dom"/>
</dbReference>
<protein>
    <submittedName>
        <fullName evidence="4">Uncharacterized protein</fullName>
    </submittedName>
</protein>
<keyword evidence="5" id="KW-1185">Reference proteome</keyword>
<evidence type="ECO:0000313" key="5">
    <source>
        <dbReference type="Proteomes" id="UP000187209"/>
    </source>
</evidence>
<dbReference type="SUPFAM" id="SSF46689">
    <property type="entry name" value="Homeodomain-like"/>
    <property type="match status" value="2"/>
</dbReference>
<dbReference type="InterPro" id="IPR017884">
    <property type="entry name" value="SANT_dom"/>
</dbReference>
<proteinExistence type="predicted"/>
<dbReference type="Pfam" id="PF00249">
    <property type="entry name" value="Myb_DNA-binding"/>
    <property type="match status" value="1"/>
</dbReference>
<dbReference type="PANTHER" id="PTHR13992">
    <property type="entry name" value="NUCLEAR RECEPTOR CO-REPRESSOR RELATED NCOR"/>
    <property type="match status" value="1"/>
</dbReference>
<dbReference type="PROSITE" id="PS50090">
    <property type="entry name" value="MYB_LIKE"/>
    <property type="match status" value="1"/>
</dbReference>
<name>A0A1R2AS25_9CILI</name>
<dbReference type="InterPro" id="IPR001005">
    <property type="entry name" value="SANT/Myb"/>
</dbReference>
<evidence type="ECO:0000259" key="3">
    <source>
        <dbReference type="PROSITE" id="PS51294"/>
    </source>
</evidence>
<dbReference type="GO" id="GO:0000785">
    <property type="term" value="C:chromatin"/>
    <property type="evidence" value="ECO:0007669"/>
    <property type="project" value="TreeGrafter"/>
</dbReference>
<evidence type="ECO:0000313" key="4">
    <source>
        <dbReference type="EMBL" id="OMJ67317.1"/>
    </source>
</evidence>
<dbReference type="GO" id="GO:0005654">
    <property type="term" value="C:nucleoplasm"/>
    <property type="evidence" value="ECO:0007669"/>
    <property type="project" value="UniProtKB-ARBA"/>
</dbReference>
<dbReference type="InterPro" id="IPR051571">
    <property type="entry name" value="N-CoR_corepressor"/>
</dbReference>
<feature type="domain" description="Myb-like" evidence="1">
    <location>
        <begin position="328"/>
        <end position="378"/>
    </location>
</feature>
<feature type="domain" description="HTH myb-type" evidence="3">
    <location>
        <begin position="328"/>
        <end position="382"/>
    </location>
</feature>
<dbReference type="OrthoDB" id="10258692at2759"/>
<dbReference type="PROSITE" id="PS51294">
    <property type="entry name" value="HTH_MYB"/>
    <property type="match status" value="1"/>
</dbReference>
<dbReference type="AlphaFoldDB" id="A0A1R2AS25"/>
<dbReference type="GO" id="GO:0032991">
    <property type="term" value="C:protein-containing complex"/>
    <property type="evidence" value="ECO:0007669"/>
    <property type="project" value="UniProtKB-ARBA"/>
</dbReference>
<dbReference type="CDD" id="cd00167">
    <property type="entry name" value="SANT"/>
    <property type="match status" value="1"/>
</dbReference>
<feature type="domain" description="SANT" evidence="2">
    <location>
        <begin position="331"/>
        <end position="382"/>
    </location>
</feature>
<gene>
    <name evidence="4" type="ORF">SteCoe_35545</name>
</gene>
<evidence type="ECO:0000259" key="1">
    <source>
        <dbReference type="PROSITE" id="PS50090"/>
    </source>
</evidence>
<dbReference type="InterPro" id="IPR009057">
    <property type="entry name" value="Homeodomain-like_sf"/>
</dbReference>
<organism evidence="4 5">
    <name type="scientific">Stentor coeruleus</name>
    <dbReference type="NCBI Taxonomy" id="5963"/>
    <lineage>
        <taxon>Eukaryota</taxon>
        <taxon>Sar</taxon>
        <taxon>Alveolata</taxon>
        <taxon>Ciliophora</taxon>
        <taxon>Postciliodesmatophora</taxon>
        <taxon>Heterotrichea</taxon>
        <taxon>Heterotrichida</taxon>
        <taxon>Stentoridae</taxon>
        <taxon>Stentor</taxon>
    </lineage>
</organism>